<name>A0ABN2V6A5_9ACTN</name>
<evidence type="ECO:0000313" key="5">
    <source>
        <dbReference type="EMBL" id="GAA2052098.1"/>
    </source>
</evidence>
<feature type="region of interest" description="Disordered" evidence="3">
    <location>
        <begin position="570"/>
        <end position="687"/>
    </location>
</feature>
<feature type="compositionally biased region" description="Gly residues" evidence="3">
    <location>
        <begin position="385"/>
        <end position="403"/>
    </location>
</feature>
<accession>A0ABN2V6A5</accession>
<evidence type="ECO:0000259" key="4">
    <source>
        <dbReference type="Pfam" id="PF13439"/>
    </source>
</evidence>
<dbReference type="Pfam" id="PF13692">
    <property type="entry name" value="Glyco_trans_1_4"/>
    <property type="match status" value="1"/>
</dbReference>
<dbReference type="Proteomes" id="UP001403094">
    <property type="component" value="Unassembled WGS sequence"/>
</dbReference>
<sequence>MTKLTTVTTVLHIAQPTEGGVARVVTDLVRAQTAAGTRTALLCPPAGPLSAAARAAGAHVLDWVAGREPGANLGWEAAYVARAVRAVRPDVVHLHSAKAGLAGRLALRGRVPTVFQPHAWSFEAAEGTARRLAVRWERFGTRWADRVLCVSEAERERGLRAGIAAPWAVIRNGIDLERFAAAGEVERRQARAALAAVHGVPQRAPLVVCVGRLCRQKGQDLLLAAWRRVAERVPGARLVLVGDGPERARLTAAADPRQVLFAGHTEDPLPWYTAADLVVLPSRWEGMALAPLEAMAVGRAVLLSDVGGARESLAPGQAAECLVPAGDVAALGRALTALLTAPDRRRALARAAQAHARTGFDMHATAEAYRELYETVRARPRAGGRRGAGAGAGAAEGARGGAPGATRGLLRAVARGGARRPAGGGCGAEHRDRPTIRRPGTAPVPAATRAAGEVAPAARGGTEPAARTVPGAAGADGAQDGPAAGSAQGGRRAAVGSASPGLVAGRDVAVASGGGAVIGGGSPVPVGTEPELVAGRHPAVQLDGGAVNGDAPPVPVGTERRLMAGRDPAVPSDVRAEAGGAPPPASGAEPRPVTGEAVRSGSATVAAGGEPGRVAGPAARTARAGSRPAAEGVSPVSADDDLRPAAGRADRPVPSDDRTVAGGVPPLPAGDEPRQVAGPATTAVPALPTHRGFVSCPLTVGAPQEPGAVRSATTADGGGHVHG</sequence>
<dbReference type="Pfam" id="PF13439">
    <property type="entry name" value="Glyco_transf_4"/>
    <property type="match status" value="1"/>
</dbReference>
<reference evidence="5 6" key="1">
    <citation type="journal article" date="2019" name="Int. J. Syst. Evol. Microbiol.">
        <title>The Global Catalogue of Microorganisms (GCM) 10K type strain sequencing project: providing services to taxonomists for standard genome sequencing and annotation.</title>
        <authorList>
            <consortium name="The Broad Institute Genomics Platform"/>
            <consortium name="The Broad Institute Genome Sequencing Center for Infectious Disease"/>
            <person name="Wu L."/>
            <person name="Ma J."/>
        </authorList>
    </citation>
    <scope>NUCLEOTIDE SEQUENCE [LARGE SCALE GENOMIC DNA]</scope>
    <source>
        <strain evidence="5 6">JCM 14549</strain>
    </source>
</reference>
<gene>
    <name evidence="5" type="ORF">GCM10009757_25640</name>
</gene>
<feature type="compositionally biased region" description="Low complexity" evidence="3">
    <location>
        <begin position="470"/>
        <end position="498"/>
    </location>
</feature>
<feature type="compositionally biased region" description="Basic and acidic residues" evidence="3">
    <location>
        <begin position="640"/>
        <end position="659"/>
    </location>
</feature>
<keyword evidence="6" id="KW-1185">Reference proteome</keyword>
<dbReference type="InterPro" id="IPR028098">
    <property type="entry name" value="Glyco_trans_4-like_N"/>
</dbReference>
<evidence type="ECO:0000256" key="2">
    <source>
        <dbReference type="ARBA" id="ARBA00022679"/>
    </source>
</evidence>
<keyword evidence="1" id="KW-0328">Glycosyltransferase</keyword>
<dbReference type="EMBL" id="BAAANQ010000004">
    <property type="protein sequence ID" value="GAA2052098.1"/>
    <property type="molecule type" value="Genomic_DNA"/>
</dbReference>
<dbReference type="Gene3D" id="3.40.50.2000">
    <property type="entry name" value="Glycogen Phosphorylase B"/>
    <property type="match status" value="2"/>
</dbReference>
<evidence type="ECO:0000313" key="6">
    <source>
        <dbReference type="Proteomes" id="UP001403094"/>
    </source>
</evidence>
<keyword evidence="2" id="KW-0808">Transferase</keyword>
<dbReference type="InterPro" id="IPR050194">
    <property type="entry name" value="Glycosyltransferase_grp1"/>
</dbReference>
<proteinExistence type="predicted"/>
<dbReference type="SUPFAM" id="SSF53756">
    <property type="entry name" value="UDP-Glycosyltransferase/glycogen phosphorylase"/>
    <property type="match status" value="1"/>
</dbReference>
<protein>
    <recommendedName>
        <fullName evidence="4">Glycosyltransferase subfamily 4-like N-terminal domain-containing protein</fullName>
    </recommendedName>
</protein>
<feature type="compositionally biased region" description="Low complexity" evidence="3">
    <location>
        <begin position="404"/>
        <end position="421"/>
    </location>
</feature>
<feature type="region of interest" description="Disordered" evidence="3">
    <location>
        <begin position="380"/>
        <end position="498"/>
    </location>
</feature>
<comment type="caution">
    <text evidence="5">The sequence shown here is derived from an EMBL/GenBank/DDBJ whole genome shotgun (WGS) entry which is preliminary data.</text>
</comment>
<organism evidence="5 6">
    <name type="scientific">Streptomyces cheonanensis</name>
    <dbReference type="NCBI Taxonomy" id="312720"/>
    <lineage>
        <taxon>Bacteria</taxon>
        <taxon>Bacillati</taxon>
        <taxon>Actinomycetota</taxon>
        <taxon>Actinomycetes</taxon>
        <taxon>Kitasatosporales</taxon>
        <taxon>Streptomycetaceae</taxon>
        <taxon>Streptomyces</taxon>
    </lineage>
</organism>
<dbReference type="PANTHER" id="PTHR45947">
    <property type="entry name" value="SULFOQUINOVOSYL TRANSFERASE SQD2"/>
    <property type="match status" value="1"/>
</dbReference>
<dbReference type="PANTHER" id="PTHR45947:SF3">
    <property type="entry name" value="SULFOQUINOVOSYL TRANSFERASE SQD2"/>
    <property type="match status" value="1"/>
</dbReference>
<evidence type="ECO:0000256" key="1">
    <source>
        <dbReference type="ARBA" id="ARBA00022676"/>
    </source>
</evidence>
<feature type="domain" description="Glycosyltransferase subfamily 4-like N-terminal" evidence="4">
    <location>
        <begin position="19"/>
        <end position="178"/>
    </location>
</feature>
<feature type="region of interest" description="Disordered" evidence="3">
    <location>
        <begin position="700"/>
        <end position="723"/>
    </location>
</feature>
<evidence type="ECO:0000256" key="3">
    <source>
        <dbReference type="SAM" id="MobiDB-lite"/>
    </source>
</evidence>